<feature type="transmembrane region" description="Helical" evidence="2">
    <location>
        <begin position="362"/>
        <end position="380"/>
    </location>
</feature>
<evidence type="ECO:0000256" key="1">
    <source>
        <dbReference type="SAM" id="MobiDB-lite"/>
    </source>
</evidence>
<feature type="transmembrane region" description="Helical" evidence="2">
    <location>
        <begin position="90"/>
        <end position="106"/>
    </location>
</feature>
<keyword evidence="2" id="KW-0472">Membrane</keyword>
<evidence type="ECO:0000313" key="4">
    <source>
        <dbReference type="Proteomes" id="UP001229244"/>
    </source>
</evidence>
<dbReference type="RefSeq" id="WP_306884818.1">
    <property type="nucleotide sequence ID" value="NZ_JAUSUL010000001.1"/>
</dbReference>
<keyword evidence="4" id="KW-1185">Reference proteome</keyword>
<evidence type="ECO:0000256" key="2">
    <source>
        <dbReference type="SAM" id="Phobius"/>
    </source>
</evidence>
<sequence length="422" mass="44194">MSIPFPTSPSFPDSDRSVPRRRRRAGDLSRDGRGRLLAAPPILSYGFRPFFFAGALYAGLAIPVWLWLYFGGHAMPGSFSGLTWHIHEMLFGYLAAVVAGFILTAIPNWTGRLPLSGAPLAVLAGLWLIGRLACAVVANPWAAAGLDLLFPLALMASVWREVIAGRNWKNAPIAAMLTLFALGNAAHHAGNIGLLQSDAGVRLTLGVIAMLIALIGGRIVPSFTRNWLVKAGADRLPASMGRLDRIALLTTALAALFWIAVPDRPVTGGLLLAAGGLIAARLARWQGQSVMREPILAILHIGYAWLAASLALLGLAVLAPAMIPASAALHALTAGAVGTMTLAVMTRASLGHTGRPIEADGWTVAIYAAVTLGALARVAAPFAAGAYGPILVVGGILWSGAFLGFAVRFGPILWGRRATARA</sequence>
<feature type="transmembrane region" description="Helical" evidence="2">
    <location>
        <begin position="50"/>
        <end position="70"/>
    </location>
</feature>
<proteinExistence type="predicted"/>
<feature type="transmembrane region" description="Helical" evidence="2">
    <location>
        <begin position="141"/>
        <end position="159"/>
    </location>
</feature>
<feature type="transmembrane region" description="Helical" evidence="2">
    <location>
        <begin position="242"/>
        <end position="260"/>
    </location>
</feature>
<protein>
    <submittedName>
        <fullName evidence="3">Uncharacterized protein involved in response to NO</fullName>
    </submittedName>
</protein>
<feature type="region of interest" description="Disordered" evidence="1">
    <location>
        <begin position="1"/>
        <end position="27"/>
    </location>
</feature>
<organism evidence="3 4">
    <name type="scientific">Amorphus orientalis</name>
    <dbReference type="NCBI Taxonomy" id="649198"/>
    <lineage>
        <taxon>Bacteria</taxon>
        <taxon>Pseudomonadati</taxon>
        <taxon>Pseudomonadota</taxon>
        <taxon>Alphaproteobacteria</taxon>
        <taxon>Hyphomicrobiales</taxon>
        <taxon>Amorphaceae</taxon>
        <taxon>Amorphus</taxon>
    </lineage>
</organism>
<evidence type="ECO:0000313" key="3">
    <source>
        <dbReference type="EMBL" id="MDQ0315027.1"/>
    </source>
</evidence>
<feature type="compositionally biased region" description="Low complexity" evidence="1">
    <location>
        <begin position="1"/>
        <end position="12"/>
    </location>
</feature>
<reference evidence="3" key="1">
    <citation type="submission" date="2023-07" db="EMBL/GenBank/DDBJ databases">
        <title>Genomic Encyclopedia of Type Strains, Phase IV (KMG-IV): sequencing the most valuable type-strain genomes for metagenomic binning, comparative biology and taxonomic classification.</title>
        <authorList>
            <person name="Goeker M."/>
        </authorList>
    </citation>
    <scope>NUCLEOTIDE SEQUENCE</scope>
    <source>
        <strain evidence="3">DSM 21202</strain>
    </source>
</reference>
<dbReference type="Proteomes" id="UP001229244">
    <property type="component" value="Unassembled WGS sequence"/>
</dbReference>
<dbReference type="InterPro" id="IPR010266">
    <property type="entry name" value="NnrS"/>
</dbReference>
<comment type="caution">
    <text evidence="3">The sequence shown here is derived from an EMBL/GenBank/DDBJ whole genome shotgun (WGS) entry which is preliminary data.</text>
</comment>
<dbReference type="EMBL" id="JAUSUL010000001">
    <property type="protein sequence ID" value="MDQ0315027.1"/>
    <property type="molecule type" value="Genomic_DNA"/>
</dbReference>
<name>A0AAE4ASE1_9HYPH</name>
<feature type="transmembrane region" description="Helical" evidence="2">
    <location>
        <begin position="295"/>
        <end position="323"/>
    </location>
</feature>
<dbReference type="AlphaFoldDB" id="A0AAE4ASE1"/>
<feature type="transmembrane region" description="Helical" evidence="2">
    <location>
        <begin position="201"/>
        <end position="221"/>
    </location>
</feature>
<gene>
    <name evidence="3" type="ORF">J2S73_001464</name>
</gene>
<accession>A0AAE4ASE1</accession>
<keyword evidence="2" id="KW-1133">Transmembrane helix</keyword>
<feature type="transmembrane region" description="Helical" evidence="2">
    <location>
        <begin position="266"/>
        <end position="283"/>
    </location>
</feature>
<feature type="transmembrane region" description="Helical" evidence="2">
    <location>
        <begin position="171"/>
        <end position="189"/>
    </location>
</feature>
<feature type="transmembrane region" description="Helical" evidence="2">
    <location>
        <begin position="329"/>
        <end position="350"/>
    </location>
</feature>
<dbReference type="Pfam" id="PF05940">
    <property type="entry name" value="NnrS"/>
    <property type="match status" value="1"/>
</dbReference>
<keyword evidence="2" id="KW-0812">Transmembrane</keyword>
<feature type="transmembrane region" description="Helical" evidence="2">
    <location>
        <begin position="113"/>
        <end position="129"/>
    </location>
</feature>
<feature type="transmembrane region" description="Helical" evidence="2">
    <location>
        <begin position="386"/>
        <end position="407"/>
    </location>
</feature>